<comment type="caution">
    <text evidence="2">The sequence shown here is derived from an EMBL/GenBank/DDBJ whole genome shotgun (WGS) entry which is preliminary data.</text>
</comment>
<organism evidence="2 3">
    <name type="scientific">Hymenobacter negativus</name>
    <dbReference type="NCBI Taxonomy" id="2795026"/>
    <lineage>
        <taxon>Bacteria</taxon>
        <taxon>Pseudomonadati</taxon>
        <taxon>Bacteroidota</taxon>
        <taxon>Cytophagia</taxon>
        <taxon>Cytophagales</taxon>
        <taxon>Hymenobacteraceae</taxon>
        <taxon>Hymenobacter</taxon>
    </lineage>
</organism>
<proteinExistence type="predicted"/>
<gene>
    <name evidence="2" type="ORF">J4E00_21210</name>
</gene>
<evidence type="ECO:0000259" key="1">
    <source>
        <dbReference type="Pfam" id="PF12902"/>
    </source>
</evidence>
<dbReference type="InterPro" id="IPR012347">
    <property type="entry name" value="Ferritin-like"/>
</dbReference>
<sequence>MPPVQVGAFHNLSTPMIPHKLITIPPVVTPANFEDVMQQAIALELATIPTYLSTYYSINRAQDQDALYATLQAQLATRPGVTSADVDALAQELKLDVLVYANKTAALVMSVVIEEMLHLALACNVKQAIVGPPDLLSINEALVFPTMLDGHEPEFPINAARLSLAQLSTFLQIESPRPFTNSADAAEKAPDVKYKTIGQLYLDIQQCIADNYPGPYPARPQLVSAPKAAARHRPYYSQNSINTVYYDREHAPKFASSSDSGDLIGVVDAPSALAAINEIMHQGEGNIKDNQSELRFGPNGMPIPLPVKNGEVQFKPGDYDDTPDAELSHFAKFLEAYSLGVHYQQKFEDIGGLDDFFSYFVYDQAADPKLVDYLASGNTALACCAQLGNAIFTYILLMIEACYSADEDTQFRVFLYGVHKSMIWLLSGIGNGIRNYTYARGNRTYAGSLTFEYFNFSRANPVSPKQQIMALVEQLALADPTNWGWLTLPENSAYWPSLPDVRLDHRVVAHVPAVPA</sequence>
<dbReference type="Gene3D" id="1.20.1260.10">
    <property type="match status" value="1"/>
</dbReference>
<dbReference type="PANTHER" id="PTHR34400">
    <property type="match status" value="1"/>
</dbReference>
<keyword evidence="3" id="KW-1185">Reference proteome</keyword>
<evidence type="ECO:0000313" key="3">
    <source>
        <dbReference type="Proteomes" id="UP000664369"/>
    </source>
</evidence>
<dbReference type="InterPro" id="IPR026820">
    <property type="entry name" value="VioB/RebD_dom"/>
</dbReference>
<protein>
    <recommendedName>
        <fullName evidence="1">Iminophenyl-pyruvate dimer synthase domain-containing protein</fullName>
    </recommendedName>
</protein>
<evidence type="ECO:0000313" key="2">
    <source>
        <dbReference type="EMBL" id="MBO2011599.1"/>
    </source>
</evidence>
<accession>A0ABS3QK38</accession>
<name>A0ABS3QK38_9BACT</name>
<dbReference type="EMBL" id="JAGETZ010000012">
    <property type="protein sequence ID" value="MBO2011599.1"/>
    <property type="molecule type" value="Genomic_DNA"/>
</dbReference>
<feature type="domain" description="Iminophenyl-pyruvate dimer synthase" evidence="1">
    <location>
        <begin position="37"/>
        <end position="290"/>
    </location>
</feature>
<reference evidence="2 3" key="1">
    <citation type="submission" date="2021-03" db="EMBL/GenBank/DDBJ databases">
        <authorList>
            <person name="Kim M.K."/>
        </authorList>
    </citation>
    <scope>NUCLEOTIDE SEQUENCE [LARGE SCALE GENOMIC DNA]</scope>
    <source>
        <strain evidence="2 3">BT442</strain>
    </source>
</reference>
<dbReference type="PANTHER" id="PTHR34400:SF4">
    <property type="entry name" value="MEMBRANE PROTEIN"/>
    <property type="match status" value="1"/>
</dbReference>
<dbReference type="Pfam" id="PF12902">
    <property type="entry name" value="Ferritin-like"/>
    <property type="match status" value="1"/>
</dbReference>
<dbReference type="Proteomes" id="UP000664369">
    <property type="component" value="Unassembled WGS sequence"/>
</dbReference>